<accession>A0AAW2FM18</accession>
<dbReference type="Proteomes" id="UP001430953">
    <property type="component" value="Unassembled WGS sequence"/>
</dbReference>
<gene>
    <name evidence="1" type="ORF">PUN28_010742</name>
</gene>
<organism evidence="1 2">
    <name type="scientific">Cardiocondyla obscurior</name>
    <dbReference type="NCBI Taxonomy" id="286306"/>
    <lineage>
        <taxon>Eukaryota</taxon>
        <taxon>Metazoa</taxon>
        <taxon>Ecdysozoa</taxon>
        <taxon>Arthropoda</taxon>
        <taxon>Hexapoda</taxon>
        <taxon>Insecta</taxon>
        <taxon>Pterygota</taxon>
        <taxon>Neoptera</taxon>
        <taxon>Endopterygota</taxon>
        <taxon>Hymenoptera</taxon>
        <taxon>Apocrita</taxon>
        <taxon>Aculeata</taxon>
        <taxon>Formicoidea</taxon>
        <taxon>Formicidae</taxon>
        <taxon>Myrmicinae</taxon>
        <taxon>Cardiocondyla</taxon>
    </lineage>
</organism>
<evidence type="ECO:0000313" key="2">
    <source>
        <dbReference type="Proteomes" id="UP001430953"/>
    </source>
</evidence>
<dbReference type="EMBL" id="JADYXP020000010">
    <property type="protein sequence ID" value="KAL0115426.1"/>
    <property type="molecule type" value="Genomic_DNA"/>
</dbReference>
<keyword evidence="2" id="KW-1185">Reference proteome</keyword>
<evidence type="ECO:0000313" key="1">
    <source>
        <dbReference type="EMBL" id="KAL0115426.1"/>
    </source>
</evidence>
<protein>
    <submittedName>
        <fullName evidence="1">Uncharacterized protein</fullName>
    </submittedName>
</protein>
<sequence length="167" mass="18873">MERKRELRRQAPHLNVYAVVLRRNTFSICRRNVHAVQTANSIREAAPTPLSLPPPPPFSPARSPRRRSFISVISEKWRGINAATAFIRRDGLSILGRRSVTARRSARITARSASFNYFCLARTHVQLRGPLAPLTARFPGEDRLSVLRDESVKGGRRREGLSGFFRG</sequence>
<comment type="caution">
    <text evidence="1">The sequence shown here is derived from an EMBL/GenBank/DDBJ whole genome shotgun (WGS) entry which is preliminary data.</text>
</comment>
<proteinExistence type="predicted"/>
<reference evidence="1 2" key="1">
    <citation type="submission" date="2023-03" db="EMBL/GenBank/DDBJ databases">
        <title>High recombination rates correlate with genetic variation in Cardiocondyla obscurior ants.</title>
        <authorList>
            <person name="Errbii M."/>
        </authorList>
    </citation>
    <scope>NUCLEOTIDE SEQUENCE [LARGE SCALE GENOMIC DNA]</scope>
    <source>
        <strain evidence="1">Alpha-2009</strain>
        <tissue evidence="1">Whole body</tissue>
    </source>
</reference>
<name>A0AAW2FM18_9HYME</name>
<dbReference type="AlphaFoldDB" id="A0AAW2FM18"/>